<sequence>MAAAQNVRLLCTVIQKKQAQVCLEPPLMTFMRKELECGRNRKERQSLHHCNFASCLFSRLLSVGVLRGWCDPWRYFLKSKDHMGRYGLNKRPFERNSSIRKSKTWIEVQPKRSTRPQSSKIGSNPSKGYSNLEQNFTQRGLSKEKKQDTSGASNAYVTKVLGTIPPGGNPKDGVVNRNKLNQETQQQEKGDKNPSKLSPINEKVVHTLNPSFMFESLPCDSLMEMDPYGGEGKEAPVKDKMVAKGSKASDNASKMETNGS</sequence>
<feature type="region of interest" description="Disordered" evidence="1">
    <location>
        <begin position="225"/>
        <end position="260"/>
    </location>
</feature>
<proteinExistence type="predicted"/>
<organism evidence="2">
    <name type="scientific">Vitis vinifera</name>
    <name type="common">Grape</name>
    <dbReference type="NCBI Taxonomy" id="29760"/>
    <lineage>
        <taxon>Eukaryota</taxon>
        <taxon>Viridiplantae</taxon>
        <taxon>Streptophyta</taxon>
        <taxon>Embryophyta</taxon>
        <taxon>Tracheophyta</taxon>
        <taxon>Spermatophyta</taxon>
        <taxon>Magnoliopsida</taxon>
        <taxon>eudicotyledons</taxon>
        <taxon>Gunneridae</taxon>
        <taxon>Pentapetalae</taxon>
        <taxon>rosids</taxon>
        <taxon>Vitales</taxon>
        <taxon>Vitaceae</taxon>
        <taxon>Viteae</taxon>
        <taxon>Vitis</taxon>
    </lineage>
</organism>
<evidence type="ECO:0000313" key="2">
    <source>
        <dbReference type="EMBL" id="CAN82564.1"/>
    </source>
</evidence>
<gene>
    <name evidence="2" type="ORF">VITISV_033673</name>
</gene>
<feature type="region of interest" description="Disordered" evidence="1">
    <location>
        <begin position="106"/>
        <end position="132"/>
    </location>
</feature>
<feature type="compositionally biased region" description="Polar residues" evidence="1">
    <location>
        <begin position="248"/>
        <end position="260"/>
    </location>
</feature>
<dbReference type="AlphaFoldDB" id="A5AT13"/>
<feature type="compositionally biased region" description="Basic and acidic residues" evidence="1">
    <location>
        <begin position="231"/>
        <end position="242"/>
    </location>
</feature>
<name>A5AT13_VITVI</name>
<feature type="compositionally biased region" description="Polar residues" evidence="1">
    <location>
        <begin position="115"/>
        <end position="132"/>
    </location>
</feature>
<dbReference type="EMBL" id="AM434491">
    <property type="protein sequence ID" value="CAN82564.1"/>
    <property type="molecule type" value="Genomic_DNA"/>
</dbReference>
<reference evidence="2" key="1">
    <citation type="journal article" date="2007" name="PLoS ONE">
        <title>The first genome sequence of an elite grapevine cultivar (Pinot noir Vitis vinifera L.): coping with a highly heterozygous genome.</title>
        <authorList>
            <person name="Velasco R."/>
            <person name="Zharkikh A."/>
            <person name="Troggio M."/>
            <person name="Cartwright D.A."/>
            <person name="Cestaro A."/>
            <person name="Pruss D."/>
            <person name="Pindo M."/>
            <person name="FitzGerald L.M."/>
            <person name="Vezzulli S."/>
            <person name="Reid J."/>
            <person name="Malacarne G."/>
            <person name="Iliev D."/>
            <person name="Coppola G."/>
            <person name="Wardell B."/>
            <person name="Micheletti D."/>
            <person name="Macalma T."/>
            <person name="Facci M."/>
            <person name="Mitchell J.T."/>
            <person name="Perazzolli M."/>
            <person name="Eldredge G."/>
            <person name="Gatto P."/>
            <person name="Oyzerski R."/>
            <person name="Moretto M."/>
            <person name="Gutin N."/>
            <person name="Stefanini M."/>
            <person name="Chen Y."/>
            <person name="Segala C."/>
            <person name="Davenport C."/>
            <person name="Dematte L."/>
            <person name="Mraz A."/>
            <person name="Battilana J."/>
            <person name="Stormo K."/>
            <person name="Costa F."/>
            <person name="Tao Q."/>
            <person name="Si-Ammour A."/>
            <person name="Harkins T."/>
            <person name="Lackey A."/>
            <person name="Perbost C."/>
            <person name="Taillon B."/>
            <person name="Stella A."/>
            <person name="Solovyev V."/>
            <person name="Fawcett J.A."/>
            <person name="Sterck L."/>
            <person name="Vandepoele K."/>
            <person name="Grando S.M."/>
            <person name="Toppo S."/>
            <person name="Moser C."/>
            <person name="Lanchbury J."/>
            <person name="Bogden R."/>
            <person name="Skolnick M."/>
            <person name="Sgaramella V."/>
            <person name="Bhatnagar S.K."/>
            <person name="Fontana P."/>
            <person name="Gutin A."/>
            <person name="Van de Peer Y."/>
            <person name="Salamini F."/>
            <person name="Viola R."/>
        </authorList>
    </citation>
    <scope>NUCLEOTIDE SEQUENCE</scope>
</reference>
<evidence type="ECO:0000256" key="1">
    <source>
        <dbReference type="SAM" id="MobiDB-lite"/>
    </source>
</evidence>
<accession>A5AT13</accession>
<protein>
    <submittedName>
        <fullName evidence="2">Uncharacterized protein</fullName>
    </submittedName>
</protein>